<feature type="compositionally biased region" description="Acidic residues" evidence="13">
    <location>
        <begin position="849"/>
        <end position="863"/>
    </location>
</feature>
<dbReference type="Proteomes" id="UP000050795">
    <property type="component" value="Unassembled WGS sequence"/>
</dbReference>
<feature type="compositionally biased region" description="Polar residues" evidence="13">
    <location>
        <begin position="513"/>
        <end position="527"/>
    </location>
</feature>
<feature type="region of interest" description="Disordered" evidence="13">
    <location>
        <begin position="1302"/>
        <end position="1474"/>
    </location>
</feature>
<dbReference type="SUPFAM" id="SSF82199">
    <property type="entry name" value="SET domain"/>
    <property type="match status" value="1"/>
</dbReference>
<evidence type="ECO:0000256" key="12">
    <source>
        <dbReference type="ARBA" id="ARBA00023242"/>
    </source>
</evidence>
<keyword evidence="9" id="KW-0156">Chromatin regulator</keyword>
<evidence type="ECO:0000313" key="15">
    <source>
        <dbReference type="Proteomes" id="UP000050795"/>
    </source>
</evidence>
<dbReference type="Pfam" id="PF00856">
    <property type="entry name" value="SET"/>
    <property type="match status" value="1"/>
</dbReference>
<dbReference type="InterPro" id="IPR046341">
    <property type="entry name" value="SET_dom_sf"/>
</dbReference>
<keyword evidence="7" id="KW-0808">Transferase</keyword>
<dbReference type="PROSITE" id="PS51570">
    <property type="entry name" value="SAM_MT43_SUVAR420_2"/>
    <property type="match status" value="1"/>
</dbReference>
<feature type="compositionally biased region" description="Acidic residues" evidence="13">
    <location>
        <begin position="641"/>
        <end position="650"/>
    </location>
</feature>
<keyword evidence="4" id="KW-0158">Chromosome</keyword>
<evidence type="ECO:0000256" key="3">
    <source>
        <dbReference type="ARBA" id="ARBA00012188"/>
    </source>
</evidence>
<evidence type="ECO:0000256" key="8">
    <source>
        <dbReference type="ARBA" id="ARBA00022691"/>
    </source>
</evidence>
<accession>A0AA85IK88</accession>
<evidence type="ECO:0000256" key="7">
    <source>
        <dbReference type="ARBA" id="ARBA00022679"/>
    </source>
</evidence>
<feature type="compositionally biased region" description="Low complexity" evidence="13">
    <location>
        <begin position="1046"/>
        <end position="1059"/>
    </location>
</feature>
<keyword evidence="5" id="KW-0678">Repressor</keyword>
<dbReference type="InterPro" id="IPR039977">
    <property type="entry name" value="Suv4-20/Set9"/>
</dbReference>
<protein>
    <recommendedName>
        <fullName evidence="3">[histone H4]-N-methyl-L-lysine(20) N-methyltransferase</fullName>
        <ecNumber evidence="3">2.1.1.362</ecNumber>
    </recommendedName>
</protein>
<feature type="compositionally biased region" description="Acidic residues" evidence="13">
    <location>
        <begin position="586"/>
        <end position="603"/>
    </location>
</feature>
<comment type="subcellular location">
    <subcellularLocation>
        <location evidence="2">Chromosome</location>
    </subcellularLocation>
    <subcellularLocation>
        <location evidence="1">Nucleus</location>
    </subcellularLocation>
</comment>
<evidence type="ECO:0000256" key="6">
    <source>
        <dbReference type="ARBA" id="ARBA00022603"/>
    </source>
</evidence>
<dbReference type="SMART" id="SM00317">
    <property type="entry name" value="SET"/>
    <property type="match status" value="1"/>
</dbReference>
<evidence type="ECO:0000256" key="11">
    <source>
        <dbReference type="ARBA" id="ARBA00023163"/>
    </source>
</evidence>
<evidence type="ECO:0000256" key="4">
    <source>
        <dbReference type="ARBA" id="ARBA00022454"/>
    </source>
</evidence>
<feature type="region of interest" description="Disordered" evidence="13">
    <location>
        <begin position="846"/>
        <end position="933"/>
    </location>
</feature>
<organism evidence="15 16">
    <name type="scientific">Trichobilharzia regenti</name>
    <name type="common">Nasal bird schistosome</name>
    <dbReference type="NCBI Taxonomy" id="157069"/>
    <lineage>
        <taxon>Eukaryota</taxon>
        <taxon>Metazoa</taxon>
        <taxon>Spiralia</taxon>
        <taxon>Lophotrochozoa</taxon>
        <taxon>Platyhelminthes</taxon>
        <taxon>Trematoda</taxon>
        <taxon>Digenea</taxon>
        <taxon>Strigeidida</taxon>
        <taxon>Schistosomatoidea</taxon>
        <taxon>Schistosomatidae</taxon>
        <taxon>Trichobilharzia</taxon>
    </lineage>
</organism>
<dbReference type="PANTHER" id="PTHR12977">
    <property type="entry name" value="SUPPRESSOR OF VARIEGATION 4-20-RELATED"/>
    <property type="match status" value="1"/>
</dbReference>
<evidence type="ECO:0000256" key="13">
    <source>
        <dbReference type="SAM" id="MobiDB-lite"/>
    </source>
</evidence>
<keyword evidence="12" id="KW-0539">Nucleus</keyword>
<reference evidence="16" key="2">
    <citation type="submission" date="2023-11" db="UniProtKB">
        <authorList>
            <consortium name="WormBaseParasite"/>
        </authorList>
    </citation>
    <scope>IDENTIFICATION</scope>
</reference>
<dbReference type="GO" id="GO:0140941">
    <property type="term" value="F:histone H4K20me methyltransferase activity"/>
    <property type="evidence" value="ECO:0007669"/>
    <property type="project" value="UniProtKB-EC"/>
</dbReference>
<feature type="domain" description="SET" evidence="14">
    <location>
        <begin position="114"/>
        <end position="232"/>
    </location>
</feature>
<evidence type="ECO:0000259" key="14">
    <source>
        <dbReference type="PROSITE" id="PS50280"/>
    </source>
</evidence>
<keyword evidence="8" id="KW-0949">S-adenosyl-L-methionine</keyword>
<dbReference type="Gene3D" id="2.170.270.10">
    <property type="entry name" value="SET domain"/>
    <property type="match status" value="1"/>
</dbReference>
<keyword evidence="10" id="KW-0805">Transcription regulation</keyword>
<feature type="region of interest" description="Disordered" evidence="13">
    <location>
        <begin position="641"/>
        <end position="687"/>
    </location>
</feature>
<dbReference type="GO" id="GO:0005694">
    <property type="term" value="C:chromosome"/>
    <property type="evidence" value="ECO:0007669"/>
    <property type="project" value="UniProtKB-SubCell"/>
</dbReference>
<feature type="region of interest" description="Disordered" evidence="13">
    <location>
        <begin position="701"/>
        <end position="727"/>
    </location>
</feature>
<feature type="region of interest" description="Disordered" evidence="13">
    <location>
        <begin position="497"/>
        <end position="614"/>
    </location>
</feature>
<dbReference type="EC" id="2.1.1.362" evidence="3"/>
<feature type="region of interest" description="Disordered" evidence="13">
    <location>
        <begin position="954"/>
        <end position="973"/>
    </location>
</feature>
<feature type="compositionally biased region" description="Acidic residues" evidence="13">
    <location>
        <begin position="905"/>
        <end position="916"/>
    </location>
</feature>
<dbReference type="PANTHER" id="PTHR12977:SF4">
    <property type="entry name" value="HISTONE-LYSINE N-METHYLTRANSFERASE KMT5B"/>
    <property type="match status" value="1"/>
</dbReference>
<evidence type="ECO:0000256" key="2">
    <source>
        <dbReference type="ARBA" id="ARBA00004286"/>
    </source>
</evidence>
<reference evidence="15" key="1">
    <citation type="submission" date="2022-06" db="EMBL/GenBank/DDBJ databases">
        <authorList>
            <person name="Berger JAMES D."/>
            <person name="Berger JAMES D."/>
        </authorList>
    </citation>
    <scope>NUCLEOTIDE SEQUENCE [LARGE SCALE GENOMIC DNA]</scope>
</reference>
<feature type="region of interest" description="Disordered" evidence="13">
    <location>
        <begin position="797"/>
        <end position="834"/>
    </location>
</feature>
<dbReference type="CDD" id="cd10524">
    <property type="entry name" value="SET_Suv4-20-like"/>
    <property type="match status" value="1"/>
</dbReference>
<keyword evidence="6" id="KW-0489">Methyltransferase</keyword>
<dbReference type="WBParaSite" id="TREG1_100430.1">
    <property type="protein sequence ID" value="TREG1_100430.1"/>
    <property type="gene ID" value="TREG1_100430"/>
</dbReference>
<feature type="compositionally biased region" description="Low complexity" evidence="13">
    <location>
        <begin position="803"/>
        <end position="822"/>
    </location>
</feature>
<keyword evidence="11" id="KW-0804">Transcription</keyword>
<evidence type="ECO:0000256" key="1">
    <source>
        <dbReference type="ARBA" id="ARBA00004123"/>
    </source>
</evidence>
<proteinExistence type="predicted"/>
<feature type="compositionally biased region" description="Low complexity" evidence="13">
    <location>
        <begin position="1451"/>
        <end position="1463"/>
    </location>
</feature>
<feature type="compositionally biased region" description="Low complexity" evidence="13">
    <location>
        <begin position="708"/>
        <end position="719"/>
    </location>
</feature>
<dbReference type="InterPro" id="IPR025790">
    <property type="entry name" value="Suv4-20_animal"/>
</dbReference>
<dbReference type="GO" id="GO:0005634">
    <property type="term" value="C:nucleus"/>
    <property type="evidence" value="ECO:0007669"/>
    <property type="project" value="UniProtKB-SubCell"/>
</dbReference>
<keyword evidence="15" id="KW-1185">Reference proteome</keyword>
<name>A0AA85IK88_TRIRE</name>
<feature type="region of interest" description="Disordered" evidence="13">
    <location>
        <begin position="1038"/>
        <end position="1063"/>
    </location>
</feature>
<dbReference type="Gene3D" id="1.10.10.1700">
    <property type="entry name" value="Histone-lysine N-methyltransferase"/>
    <property type="match status" value="1"/>
</dbReference>
<evidence type="ECO:0000256" key="9">
    <source>
        <dbReference type="ARBA" id="ARBA00022853"/>
    </source>
</evidence>
<evidence type="ECO:0000256" key="5">
    <source>
        <dbReference type="ARBA" id="ARBA00022491"/>
    </source>
</evidence>
<dbReference type="PROSITE" id="PS50280">
    <property type="entry name" value="SET"/>
    <property type="match status" value="1"/>
</dbReference>
<dbReference type="InterPro" id="IPR041938">
    <property type="entry name" value="Hist-Lys_N-MTase_N"/>
</dbReference>
<sequence>MSLAKRKNAIPNVTGNHQMSWRELAEADDLASALTVDPYLGFTTHKMTDMRLKIPERIKRKFCDIISAFRKNKCYDTAFNQLTADPNIVKRSWSIDPRFKEHINRYLLLFDDRSGIEIRPCWRYASENHMGAAIYATKDWAKGSRISTLVGCIAELKHHEEATFLKQHKNDFSVMYSSRKNCSQLWLGPAAYVNHDCRPNCEFTTNCDADARMSLEAITDIKSGDEIFIYYGTNFFDTNNAACECFTCELLGRGYFSKFNQSVDMTNPTNELSSPTTISDQRTHPKNIVPAFHNTLNISTDHNQILRDRINSVPNNSHFVKWIGSQVTKSISLDFFLKKGSSTGLACKALPNAYSLRHTGYRLNRVKARLIAATIASVNKSRYSISHENRTPRIISPYKKCMLRKTIKKSVSSCLQNESNLHSCDSERRKLSNALSSVVKRRRQLLRNSHISEQRSFTPKSTVKVPVSNDTTVCDRIAWQESDGTSSGLGYSVHNDCSSASNSPLPPLLDRMPSTSPNNSFSDSTVTPALGSPYYCDSVTQMSSNDNDDNMDNDSNANNDDNDAGTTVTPDLGSPYYTDSVSQMYSDDDDMDSNSNDINDDDNNIYNNANDDNINKRCTTVTPHLVSPYCIDPIIQMCSNDNDDDDDADMDNNNNNNSNDSSGNNDDSRSDTDDESDTTVTPALGSPYYCDSVTQMCSIDNDDDIDDSNNNNNNTNNDPNKMKRDTTITPDLGLPYYIDPVIQMYSNYNDGDMDNYSNANNSNDNNENNNERNTTVTLDLVSPYYIDPVIQIYSNRNDDDMDNYSNDNNNYNDSDHSNNNNNKIDTAIPPVRVSPRYINPVTQMHTHEEDDDDGDGDGDEDNSDNSTSSDSDYNDSDNNKTETSVTPDLGSPYYIDSVTQMCGIDNDDDDDDDIDDNNNNINNNKDCNDEHSKRDMSVTPYLGSVYCTNSVIQMNSNHNDDNNGNNNNSNETVTTVTHDLRSPYCIHSVTQMCNSGNNDMDNNRKDNGNCNDNRRDPTVTVVHRSPYYIDSVTQMCSIDTSDDSENSNNNNSGNGNNGSKGTVTPNLEAAYYIHPITQMYTNDNDDDIDNKNHNNIDNDDNNVNEHNKKTVTPDLGSSDCIHLLTQMCSIDINDDNNDNDADIDNNSNENSKKSVTPDRGSAHSIHPVTRMYTSDDNDSDIAINNNTSPISSHNDDSNVIKNSKETVTSDLGSPNYIHPVTQMFCNDNDSNIGNDNSKKTVTLDHGSPGFTSPLTEMYSNNNSNNNVDEHNKKTVTPDLGSSDCIHLLTQMCSIDINDVNDANIDNNSNRNSKKSVTPDRGSTHSVHPVTQTYKNDNDDDSDNNGNDNSKKTVTPRHGSPDRIPPLTEMFSIDDSGDEIDNNYNDSSKENVTPHHGSPDRIPPLTEMFSIDDDADNSVNDNSKKTVTPDPGSSYYIHPVTQMCNSDHDDMNNYNNDNNSCNDNNRSDKDNKSEVTVTLGHRSPFCIDPVTRIFSNDIGDNNSYDNSKKTVTPDLGSPYRMNRTAQMSCIYNDDNNNNNNDIINNRGTTVTPEHKSPCNINSVTQKCIDNIDDDMDNNTNDKKICIYKDLNADNDKNANNNSNDISIKKDDNDIYNDNNFIHENNGNCNNDKNDNICDNDSEISMNNNAVLLSRSSEMCNQLSTDKLMSSIVTLSQAKGEIKSRKGVEPILGRLMHESQCDIKKSLVNNHLLPSQSSTLRGKRRITNYDARLIAEAKLLAPMSRRRERKPLYNPDYLEFISLKDVVIPPKLTSPKSNCKRKNVNKPSQFSIDHKDDCTSLDLKDANNICCPKSTLSSSTENHCTEVESTSNDLAPPLLLSEHPSELTVPDTVAEPVLKCDPDSVVAPEPVADAKTAPEKCQPRPHYYFRKTKCNYLLRRVVHIASPPLLQAVPSPTVPDTVAEPVLKCDPDSVVAPDPVADAKTAPEKCQPRPHYYFRKTKCNYRLRRVVHIASPPLLQAVPSPTVPDTVAEPVLKCDRDSVVAPEPVADAKTAPEKCQPRPHYYFRKTKCNYRLRRVVHIASPPLLQAVPSPTVPDTVAEPVLKCDPDSVVAPDPVADAKTAPEKCQPRPHYYFRKTKCNYRLRRVVHIASPPLLQAVPSPTVPDTVAEPVLKCDPDSVVAPDPVADAKTAPEKCQPRPHYYFRKTKCNYRLRRVVHIASPPLLQAVPSPTVPDTVAEPVLKCDPDSVVAPDPVADAKTAPEKCQPRPHYYFRKTKCNYRLRRVVHIASPPLLQAVPSPTVPDTVAEPVLKCDPDSVVAPEPVADAKTAPEKCQPRPHYFFRKTKCNYLLRRVVHIPTPPLLQSVTPFDLYTRYSPGKSKNDYLSNTARKASIISCAHNPRRSRNSDVNGVISHATVSNAGTHRLTVTLKRIGPKLYQISQPKRIFIT</sequence>
<feature type="compositionally biased region" description="Basic and acidic residues" evidence="13">
    <location>
        <begin position="1386"/>
        <end position="1398"/>
    </location>
</feature>
<feature type="compositionally biased region" description="Polar residues" evidence="13">
    <location>
        <begin position="1323"/>
        <end position="1334"/>
    </location>
</feature>
<feature type="compositionally biased region" description="Low complexity" evidence="13">
    <location>
        <begin position="651"/>
        <end position="665"/>
    </location>
</feature>
<feature type="region of interest" description="Disordered" evidence="13">
    <location>
        <begin position="995"/>
        <end position="1018"/>
    </location>
</feature>
<evidence type="ECO:0000313" key="16">
    <source>
        <dbReference type="WBParaSite" id="TREG1_100430.1"/>
    </source>
</evidence>
<feature type="region of interest" description="Disordered" evidence="13">
    <location>
        <begin position="1139"/>
        <end position="1199"/>
    </location>
</feature>
<feature type="compositionally biased region" description="Basic and acidic residues" evidence="13">
    <location>
        <begin position="1001"/>
        <end position="1017"/>
    </location>
</feature>
<dbReference type="InterPro" id="IPR001214">
    <property type="entry name" value="SET_dom"/>
</dbReference>
<dbReference type="GO" id="GO:0032259">
    <property type="term" value="P:methylation"/>
    <property type="evidence" value="ECO:0007669"/>
    <property type="project" value="UniProtKB-KW"/>
</dbReference>
<feature type="region of interest" description="Disordered" evidence="13">
    <location>
        <begin position="1083"/>
        <end position="1111"/>
    </location>
</feature>
<evidence type="ECO:0000256" key="10">
    <source>
        <dbReference type="ARBA" id="ARBA00023015"/>
    </source>
</evidence>